<dbReference type="EMBL" id="PZHX01000028">
    <property type="protein sequence ID" value="PTK29428.1"/>
    <property type="molecule type" value="Genomic_DNA"/>
</dbReference>
<evidence type="ECO:0000256" key="1">
    <source>
        <dbReference type="SAM" id="MobiDB-lite"/>
    </source>
</evidence>
<evidence type="ECO:0000259" key="3">
    <source>
        <dbReference type="PROSITE" id="PS50911"/>
    </source>
</evidence>
<feature type="chain" id="PRO_5037447278" evidence="2">
    <location>
        <begin position="27"/>
        <end position="291"/>
    </location>
</feature>
<protein>
    <submittedName>
        <fullName evidence="4">CHAP domain-containing protein</fullName>
    </submittedName>
</protein>
<feature type="signal peptide" evidence="2">
    <location>
        <begin position="1"/>
        <end position="26"/>
    </location>
</feature>
<dbReference type="AlphaFoldDB" id="A0A974QMD7"/>
<feature type="compositionally biased region" description="Polar residues" evidence="1">
    <location>
        <begin position="158"/>
        <end position="181"/>
    </location>
</feature>
<reference evidence="4 5" key="1">
    <citation type="journal article" date="2016" name="Front. Microbiol.">
        <title>Comprehensive Phylogenetic Analysis of Bovine Non-aureus Staphylococci Species Based on Whole-Genome Sequencing.</title>
        <authorList>
            <person name="Naushad S."/>
            <person name="Barkema H.W."/>
            <person name="Luby C."/>
            <person name="Condas L.A."/>
            <person name="Nobrega D.B."/>
            <person name="Carson D.A."/>
            <person name="De Buck J."/>
        </authorList>
    </citation>
    <scope>NUCLEOTIDE SEQUENCE [LARGE SCALE GENOMIC DNA]</scope>
    <source>
        <strain evidence="4 5">SNUC 5336</strain>
    </source>
</reference>
<feature type="compositionally biased region" description="Low complexity" evidence="1">
    <location>
        <begin position="73"/>
        <end position="157"/>
    </location>
</feature>
<feature type="domain" description="Peptidase C51" evidence="3">
    <location>
        <begin position="171"/>
        <end position="291"/>
    </location>
</feature>
<proteinExistence type="predicted"/>
<dbReference type="InterPro" id="IPR038765">
    <property type="entry name" value="Papain-like_cys_pep_sf"/>
</dbReference>
<dbReference type="Gene3D" id="3.90.1720.10">
    <property type="entry name" value="endopeptidase domain like (from Nostoc punctiforme)"/>
    <property type="match status" value="1"/>
</dbReference>
<dbReference type="Proteomes" id="UP000241540">
    <property type="component" value="Unassembled WGS sequence"/>
</dbReference>
<dbReference type="Pfam" id="PF05257">
    <property type="entry name" value="CHAP"/>
    <property type="match status" value="1"/>
</dbReference>
<evidence type="ECO:0000256" key="2">
    <source>
        <dbReference type="SAM" id="SignalP"/>
    </source>
</evidence>
<name>A0A974QMD7_STAHO</name>
<evidence type="ECO:0000313" key="4">
    <source>
        <dbReference type="EMBL" id="PTK29428.1"/>
    </source>
</evidence>
<dbReference type="SUPFAM" id="SSF54001">
    <property type="entry name" value="Cysteine proteinases"/>
    <property type="match status" value="1"/>
</dbReference>
<organism evidence="4 5">
    <name type="scientific">Staphylococcus hominis</name>
    <dbReference type="NCBI Taxonomy" id="1290"/>
    <lineage>
        <taxon>Bacteria</taxon>
        <taxon>Bacillati</taxon>
        <taxon>Bacillota</taxon>
        <taxon>Bacilli</taxon>
        <taxon>Bacillales</taxon>
        <taxon>Staphylococcaceae</taxon>
        <taxon>Staphylococcus</taxon>
    </lineage>
</organism>
<dbReference type="PROSITE" id="PS50911">
    <property type="entry name" value="CHAP"/>
    <property type="match status" value="1"/>
</dbReference>
<accession>A0A974QMD7</accession>
<comment type="caution">
    <text evidence="4">The sequence shown here is derived from an EMBL/GenBank/DDBJ whole genome shotgun (WGS) entry which is preliminary data.</text>
</comment>
<gene>
    <name evidence="4" type="ORF">BUZ51_11225</name>
</gene>
<dbReference type="RefSeq" id="WP_107640514.1">
    <property type="nucleotide sequence ID" value="NZ_PZHX01000028.1"/>
</dbReference>
<sequence>MKKIATVTIATAGIATVGFAHHDAHAAENNGYNPNDPTSYSYSYTIDQQGNYHYTWKGNWNPDRLNHTHDSNHSQSNYNHNYNNNSYNYNSNYSYTTNNNQTSTNNNQSYTTNNNQTSTNNNQSYTTNNNQTSTNNNQSYTTNNTTGGLGANTASTSNSNVKVTTQSAPRTQSTASTQAFSGKTNSGANYYTWGQCTYYVYDKVGGSIGNTWGNANNWANAAAQSGYTVNNTPKAGAVMQTTQGGYGHVAYVENVNSDGSVTVSEMNYQGVGVVSTRTISASQASSYNYIS</sequence>
<dbReference type="InterPro" id="IPR007921">
    <property type="entry name" value="CHAP_dom"/>
</dbReference>
<keyword evidence="2" id="KW-0732">Signal</keyword>
<feature type="region of interest" description="Disordered" evidence="1">
    <location>
        <begin position="67"/>
        <end position="181"/>
    </location>
</feature>
<evidence type="ECO:0000313" key="5">
    <source>
        <dbReference type="Proteomes" id="UP000241540"/>
    </source>
</evidence>